<keyword evidence="10 12" id="KW-0739">Sodium transport</keyword>
<keyword evidence="9 13" id="KW-0472">Membrane</keyword>
<dbReference type="Proteomes" id="UP000801492">
    <property type="component" value="Unassembled WGS sequence"/>
</dbReference>
<gene>
    <name evidence="14" type="ORF">ILUMI_05094</name>
</gene>
<keyword evidence="8 12" id="KW-0406">Ion transport</keyword>
<evidence type="ECO:0000256" key="7">
    <source>
        <dbReference type="ARBA" id="ARBA00023053"/>
    </source>
</evidence>
<feature type="transmembrane region" description="Helical" evidence="13">
    <location>
        <begin position="490"/>
        <end position="515"/>
    </location>
</feature>
<evidence type="ECO:0000256" key="4">
    <source>
        <dbReference type="ARBA" id="ARBA00022461"/>
    </source>
</evidence>
<proteinExistence type="inferred from homology"/>
<keyword evidence="5 12" id="KW-0812">Transmembrane</keyword>
<keyword evidence="7" id="KW-0915">Sodium</keyword>
<evidence type="ECO:0000256" key="3">
    <source>
        <dbReference type="ARBA" id="ARBA00022448"/>
    </source>
</evidence>
<protein>
    <submittedName>
        <fullName evidence="14">Uncharacterized protein</fullName>
    </submittedName>
</protein>
<evidence type="ECO:0000256" key="8">
    <source>
        <dbReference type="ARBA" id="ARBA00023065"/>
    </source>
</evidence>
<keyword evidence="11 12" id="KW-0407">Ion channel</keyword>
<dbReference type="Pfam" id="PF00858">
    <property type="entry name" value="ASC"/>
    <property type="match status" value="1"/>
</dbReference>
<keyword evidence="15" id="KW-1185">Reference proteome</keyword>
<dbReference type="PANTHER" id="PTHR11690">
    <property type="entry name" value="AMILORIDE-SENSITIVE SODIUM CHANNEL-RELATED"/>
    <property type="match status" value="1"/>
</dbReference>
<dbReference type="GO" id="GO:0005886">
    <property type="term" value="C:plasma membrane"/>
    <property type="evidence" value="ECO:0007669"/>
    <property type="project" value="TreeGrafter"/>
</dbReference>
<dbReference type="OrthoDB" id="6021021at2759"/>
<evidence type="ECO:0000256" key="6">
    <source>
        <dbReference type="ARBA" id="ARBA00022989"/>
    </source>
</evidence>
<sequence>MQNENPRNKDDLKGVNKPNHPTWKENLDFYFSQYCGATSIHGVQYLGERGRSIVEKLVWIVIITIVWCICIYLITQTYNKWATSPVIVTFATTETPISKIPFPAVTISPEANANPEVFNYTDVLIRKVFDLNVTDEEEQYFQILSLMCDGSSFLLDEGGIEATGNLTIQLEDLLSKADIVPDTFVDGSFGMWHGKVTEELLIKTLGSAGLSLVFNSLDYTEIFNEFDDIYSHGLEAAPKRNSWSLDEGYSEEAGRDTFPRRAFSSGMNGGFMFVGATLEDDSKYSCNAPFSGYKVALHHPCELPDWDKHFRLPLDQAVLVAIKPRMITISETLKSYKPEDRKCYLNDERKLRFFKSYTQQNCLQECLLNTIFNVCNCLPFYMLGYGDIPICGPGSLPCINNATEQYTSNGEHQKCSCLPSCTSLEYDVEISQTDCDLNLVLSLNQKLKQKNLSLDIDFTSIHFSLLTVYYKEMQFLTSERNELYGYVDFFSSTGGLLGLFIGFSATSVIEILYFLTLRLRCNIRIYGKRFWSGSPELINNYSNAK</sequence>
<keyword evidence="3 12" id="KW-0813">Transport</keyword>
<comment type="subcellular location">
    <subcellularLocation>
        <location evidence="1">Membrane</location>
        <topology evidence="1">Multi-pass membrane protein</topology>
    </subcellularLocation>
</comment>
<comment type="similarity">
    <text evidence="2 12">Belongs to the amiloride-sensitive sodium channel (TC 1.A.6) family.</text>
</comment>
<name>A0A8K0DBM6_IGNLU</name>
<evidence type="ECO:0000256" key="9">
    <source>
        <dbReference type="ARBA" id="ARBA00023136"/>
    </source>
</evidence>
<keyword evidence="6 13" id="KW-1133">Transmembrane helix</keyword>
<accession>A0A8K0DBM6</accession>
<evidence type="ECO:0000256" key="10">
    <source>
        <dbReference type="ARBA" id="ARBA00023201"/>
    </source>
</evidence>
<evidence type="ECO:0000256" key="11">
    <source>
        <dbReference type="ARBA" id="ARBA00023303"/>
    </source>
</evidence>
<reference evidence="14" key="1">
    <citation type="submission" date="2019-08" db="EMBL/GenBank/DDBJ databases">
        <title>The genome of the North American firefly Photinus pyralis.</title>
        <authorList>
            <consortium name="Photinus pyralis genome working group"/>
            <person name="Fallon T.R."/>
            <person name="Sander Lower S.E."/>
            <person name="Weng J.-K."/>
        </authorList>
    </citation>
    <scope>NUCLEOTIDE SEQUENCE</scope>
    <source>
        <strain evidence="14">TRF0915ILg1</strain>
        <tissue evidence="14">Whole body</tissue>
    </source>
</reference>
<evidence type="ECO:0000256" key="2">
    <source>
        <dbReference type="ARBA" id="ARBA00007193"/>
    </source>
</evidence>
<evidence type="ECO:0000256" key="12">
    <source>
        <dbReference type="RuleBase" id="RU000679"/>
    </source>
</evidence>
<dbReference type="Gene3D" id="1.10.287.820">
    <property type="entry name" value="Acid-sensing ion channel domain"/>
    <property type="match status" value="1"/>
</dbReference>
<dbReference type="PANTHER" id="PTHR11690:SF288">
    <property type="entry name" value="AMILORIDE-SENSITIVE NA+ CHANNEL-RELATED"/>
    <property type="match status" value="1"/>
</dbReference>
<dbReference type="PRINTS" id="PR01078">
    <property type="entry name" value="AMINACHANNEL"/>
</dbReference>
<comment type="caution">
    <text evidence="14">The sequence shown here is derived from an EMBL/GenBank/DDBJ whole genome shotgun (WGS) entry which is preliminary data.</text>
</comment>
<feature type="transmembrane region" description="Helical" evidence="13">
    <location>
        <begin position="57"/>
        <end position="75"/>
    </location>
</feature>
<evidence type="ECO:0000313" key="14">
    <source>
        <dbReference type="EMBL" id="KAF2901091.1"/>
    </source>
</evidence>
<dbReference type="GO" id="GO:0015280">
    <property type="term" value="F:ligand-gated sodium channel activity"/>
    <property type="evidence" value="ECO:0007669"/>
    <property type="project" value="TreeGrafter"/>
</dbReference>
<evidence type="ECO:0000256" key="1">
    <source>
        <dbReference type="ARBA" id="ARBA00004141"/>
    </source>
</evidence>
<evidence type="ECO:0000313" key="15">
    <source>
        <dbReference type="Proteomes" id="UP000801492"/>
    </source>
</evidence>
<evidence type="ECO:0000256" key="13">
    <source>
        <dbReference type="SAM" id="Phobius"/>
    </source>
</evidence>
<dbReference type="InterPro" id="IPR001873">
    <property type="entry name" value="ENaC"/>
</dbReference>
<organism evidence="14 15">
    <name type="scientific">Ignelater luminosus</name>
    <name type="common">Cucubano</name>
    <name type="synonym">Pyrophorus luminosus</name>
    <dbReference type="NCBI Taxonomy" id="2038154"/>
    <lineage>
        <taxon>Eukaryota</taxon>
        <taxon>Metazoa</taxon>
        <taxon>Ecdysozoa</taxon>
        <taxon>Arthropoda</taxon>
        <taxon>Hexapoda</taxon>
        <taxon>Insecta</taxon>
        <taxon>Pterygota</taxon>
        <taxon>Neoptera</taxon>
        <taxon>Endopterygota</taxon>
        <taxon>Coleoptera</taxon>
        <taxon>Polyphaga</taxon>
        <taxon>Elateriformia</taxon>
        <taxon>Elateroidea</taxon>
        <taxon>Elateridae</taxon>
        <taxon>Agrypninae</taxon>
        <taxon>Pyrophorini</taxon>
        <taxon>Ignelater</taxon>
    </lineage>
</organism>
<keyword evidence="4 12" id="KW-0894">Sodium channel</keyword>
<dbReference type="Gene3D" id="1.10.287.770">
    <property type="entry name" value="YojJ-like"/>
    <property type="match status" value="1"/>
</dbReference>
<dbReference type="EMBL" id="VTPC01001883">
    <property type="protein sequence ID" value="KAF2901091.1"/>
    <property type="molecule type" value="Genomic_DNA"/>
</dbReference>
<evidence type="ECO:0000256" key="5">
    <source>
        <dbReference type="ARBA" id="ARBA00022692"/>
    </source>
</evidence>
<dbReference type="AlphaFoldDB" id="A0A8K0DBM6"/>